<dbReference type="PANTHER" id="PTHR22916">
    <property type="entry name" value="GLYCOSYLTRANSFERASE"/>
    <property type="match status" value="1"/>
</dbReference>
<dbReference type="Pfam" id="PF00535">
    <property type="entry name" value="Glycos_transf_2"/>
    <property type="match status" value="1"/>
</dbReference>
<protein>
    <submittedName>
        <fullName evidence="2">Glycosyltransferase involved in cell wall bisynthesis</fullName>
    </submittedName>
</protein>
<dbReference type="AlphaFoldDB" id="A0A1H9G7N7"/>
<dbReference type="OrthoDB" id="396512at2"/>
<name>A0A1H9G7N7_9FLAO</name>
<gene>
    <name evidence="2" type="ORF">SAMN05421824_1712</name>
</gene>
<proteinExistence type="predicted"/>
<accession>A0A1H9G7N7</accession>
<dbReference type="SUPFAM" id="SSF53448">
    <property type="entry name" value="Nucleotide-diphospho-sugar transferases"/>
    <property type="match status" value="1"/>
</dbReference>
<reference evidence="2 3" key="1">
    <citation type="submission" date="2016-10" db="EMBL/GenBank/DDBJ databases">
        <authorList>
            <person name="de Groot N.N."/>
        </authorList>
    </citation>
    <scope>NUCLEOTIDE SEQUENCE [LARGE SCALE GENOMIC DNA]</scope>
    <source>
        <strain evidence="2 3">DSM 21035</strain>
    </source>
</reference>
<sequence length="344" mass="40333">MELSIIIPIYNNEEQIKRCLTSLLNQDLKLSEYEIIVVDDGSTDLSQSIVKQYAKKYKNIHLYYQKNAGSGAARNAGIEFSKGDYIYFLDADDYIAKNVLKRLIELCKINRLEMLCFNTKEIGADHFMPNTTTQNIQDISLDVINGKECIARHNFRTEVWWYITKRTFLLESGLKFPHDRFVQDVNFTARLLLRAKRISKINFDVHRYVIVEDSASRNSDTVHMRKYIKDLITAVEEYDALIKGLKHSNFLHYEEVVKKLKRKQHMWTFSIFIKAFKCRLNVKELKNILLRLKEMNAYPITSEHGEIRTSKLYNKILIPIFNNRILLFLAVKGNSLFNFARLVA</sequence>
<keyword evidence="2" id="KW-0808">Transferase</keyword>
<dbReference type="Proteomes" id="UP000198999">
    <property type="component" value="Unassembled WGS sequence"/>
</dbReference>
<evidence type="ECO:0000313" key="3">
    <source>
        <dbReference type="Proteomes" id="UP000198999"/>
    </source>
</evidence>
<dbReference type="PANTHER" id="PTHR22916:SF3">
    <property type="entry name" value="UDP-GLCNAC:BETAGAL BETA-1,3-N-ACETYLGLUCOSAMINYLTRANSFERASE-LIKE PROTEIN 1"/>
    <property type="match status" value="1"/>
</dbReference>
<feature type="domain" description="Glycosyltransferase 2-like" evidence="1">
    <location>
        <begin position="4"/>
        <end position="124"/>
    </location>
</feature>
<organism evidence="2 3">
    <name type="scientific">Hyunsoonleella jejuensis</name>
    <dbReference type="NCBI Taxonomy" id="419940"/>
    <lineage>
        <taxon>Bacteria</taxon>
        <taxon>Pseudomonadati</taxon>
        <taxon>Bacteroidota</taxon>
        <taxon>Flavobacteriia</taxon>
        <taxon>Flavobacteriales</taxon>
        <taxon>Flavobacteriaceae</taxon>
    </lineage>
</organism>
<dbReference type="Gene3D" id="3.90.550.10">
    <property type="entry name" value="Spore Coat Polysaccharide Biosynthesis Protein SpsA, Chain A"/>
    <property type="match status" value="1"/>
</dbReference>
<evidence type="ECO:0000259" key="1">
    <source>
        <dbReference type="Pfam" id="PF00535"/>
    </source>
</evidence>
<dbReference type="GO" id="GO:0016758">
    <property type="term" value="F:hexosyltransferase activity"/>
    <property type="evidence" value="ECO:0007669"/>
    <property type="project" value="UniProtKB-ARBA"/>
</dbReference>
<evidence type="ECO:0000313" key="2">
    <source>
        <dbReference type="EMBL" id="SEQ46033.1"/>
    </source>
</evidence>
<dbReference type="STRING" id="419940.SAMN05421824_1712"/>
<dbReference type="InterPro" id="IPR029044">
    <property type="entry name" value="Nucleotide-diphossugar_trans"/>
</dbReference>
<dbReference type="InterPro" id="IPR001173">
    <property type="entry name" value="Glyco_trans_2-like"/>
</dbReference>
<dbReference type="EMBL" id="FOFN01000002">
    <property type="protein sequence ID" value="SEQ46033.1"/>
    <property type="molecule type" value="Genomic_DNA"/>
</dbReference>
<keyword evidence="3" id="KW-1185">Reference proteome</keyword>
<dbReference type="RefSeq" id="WP_092578516.1">
    <property type="nucleotide sequence ID" value="NZ_FOFN01000002.1"/>
</dbReference>
<dbReference type="CDD" id="cd00761">
    <property type="entry name" value="Glyco_tranf_GTA_type"/>
    <property type="match status" value="1"/>
</dbReference>